<dbReference type="AlphaFoldDB" id="A0A6V7P9L9"/>
<dbReference type="EMBL" id="LR862146">
    <property type="protein sequence ID" value="CAD1827550.1"/>
    <property type="molecule type" value="Genomic_DNA"/>
</dbReference>
<feature type="compositionally biased region" description="Polar residues" evidence="1">
    <location>
        <begin position="1"/>
        <end position="12"/>
    </location>
</feature>
<organism evidence="2">
    <name type="scientific">Ananas comosus var. bracteatus</name>
    <name type="common">red pineapple</name>
    <dbReference type="NCBI Taxonomy" id="296719"/>
    <lineage>
        <taxon>Eukaryota</taxon>
        <taxon>Viridiplantae</taxon>
        <taxon>Streptophyta</taxon>
        <taxon>Embryophyta</taxon>
        <taxon>Tracheophyta</taxon>
        <taxon>Spermatophyta</taxon>
        <taxon>Magnoliopsida</taxon>
        <taxon>Liliopsida</taxon>
        <taxon>Poales</taxon>
        <taxon>Bromeliaceae</taxon>
        <taxon>Bromelioideae</taxon>
        <taxon>Ananas</taxon>
    </lineage>
</organism>
<reference evidence="2" key="1">
    <citation type="submission" date="2020-07" db="EMBL/GenBank/DDBJ databases">
        <authorList>
            <person name="Lin J."/>
        </authorList>
    </citation>
    <scope>NUCLEOTIDE SEQUENCE</scope>
</reference>
<proteinExistence type="predicted"/>
<accession>A0A6V7P9L9</accession>
<sequence length="245" mass="27084">MPSYWTGPSTSDRSPRALSRVTRTGTGPSRQGPVPESLPGWGVYENRSLWPGTGCIGLPRNPQLRGPVSPARDRSPRAELSGLSQIFIFLAGYVYGNWSLTPGTGPREQNPAKCRIALFSEGSWTVVRPMARIPRNMILSSLNCRSVFAIVAFYMYPHALGVSPELCTCKEKGQEALHTSLCDFLDFSLPRLERLGTAEGYRPELACFERRTPYMCRHMAGLGALLGGPLSVPRRDMNKEKIINI</sequence>
<gene>
    <name evidence="2" type="ORF">CB5_LOCUS10761</name>
</gene>
<feature type="region of interest" description="Disordered" evidence="1">
    <location>
        <begin position="1"/>
        <end position="38"/>
    </location>
</feature>
<name>A0A6V7P9L9_ANACO</name>
<protein>
    <submittedName>
        <fullName evidence="2">Uncharacterized protein</fullName>
    </submittedName>
</protein>
<evidence type="ECO:0000313" key="2">
    <source>
        <dbReference type="EMBL" id="CAD1827550.1"/>
    </source>
</evidence>
<evidence type="ECO:0000256" key="1">
    <source>
        <dbReference type="SAM" id="MobiDB-lite"/>
    </source>
</evidence>